<dbReference type="Proteomes" id="UP000887579">
    <property type="component" value="Unplaced"/>
</dbReference>
<proteinExistence type="predicted"/>
<evidence type="ECO:0000313" key="1">
    <source>
        <dbReference type="Proteomes" id="UP000887579"/>
    </source>
</evidence>
<evidence type="ECO:0000313" key="2">
    <source>
        <dbReference type="WBParaSite" id="ES5_v2.g18311.t1"/>
    </source>
</evidence>
<organism evidence="1 2">
    <name type="scientific">Panagrolaimus sp. ES5</name>
    <dbReference type="NCBI Taxonomy" id="591445"/>
    <lineage>
        <taxon>Eukaryota</taxon>
        <taxon>Metazoa</taxon>
        <taxon>Ecdysozoa</taxon>
        <taxon>Nematoda</taxon>
        <taxon>Chromadorea</taxon>
        <taxon>Rhabditida</taxon>
        <taxon>Tylenchina</taxon>
        <taxon>Panagrolaimomorpha</taxon>
        <taxon>Panagrolaimoidea</taxon>
        <taxon>Panagrolaimidae</taxon>
        <taxon>Panagrolaimus</taxon>
    </lineage>
</organism>
<sequence>MQETMRGPIVGIRGVPWRIMVMPRQHVVQKKGTQKCLGFFLQCCPTAYSDSWSCQASAELRLISQKAEVPNFTRKTSHSYTAKENDWGYSCFMTWADILDESQGYIKDNTVKVEVVVKAEPPKNILDHAQFQKKIREYIRLADVQASRGYIDKAIEVNTSASKFCKDKDVECKNELETQLKRLIELKLKESIERIEKGNTTKNGEEDSLTNINALRQAMGGGSAARSQKAQKVVKKDGDTATKDAARKQAAVVRSSNNKCPPRSMEDMRRDIEKQVQKTAAQKKAPAIPACNRQISGLASTKVKAKTNGTTTPKIGGSTGRLPDSPSKGNTTGFRKIFDDEMRLSDNDDSSNDSTENINLKNPLVPHGISDEDLNLQGSEADLYVGENQISVKLNDEPDFNLHIAKVMETLKDISPDFHEAMRKTFRNPLAMAYSEEDSFMEELYGGPQSPPVHEVSVQTEAIVPVVTETAVVDAATSKALPQSPDDKGRKVKRVRKTRGKQENDESGQCGQLIGDNQQKGILEYEVSGLASASNSSNYPGNSSSNQQEPSSFIQDSDEASPNSTATRYFNSLPMNVAFDFIERIRDNDNPERPGALPPGEEINSVQFIDLMFRQNINDLVGEFVSNGQAFHVGVANNIFKTFPGYQPNRPLGAFEQRLVTNALNVVSLYKFFHTLNMSAKASAVNNCMSELEATIKGTPISPSTDRLPEVKMSDPPLNPLEFNMYDDPDYLLDKSYRRLHEYLVAEMRFIVNVFSGFDFSYAETVTEAVKLIQNLRLENERLKKMDEDNLVRQQELEKEKEHEMNEIRNSNNGDKDKINELNKQIKELKKENKRLEKKAKQSDTQSQEVTTLRDKFEKSEEKLAEITTRFNDLSSSNAREKQSWQDTKANYVREKQSLENDVKSLKAQLEESRNKAKKLEEQFASEKKSNQNQLKSEKERAIKAECSQLETTLEFGVKILERAQQDCKIQIRHFESLLKNQLSETDQATCNKGIQAWKEKIEEIKKLITNAKAEFHGHIGEIKKGKTLATLPKITVPKPPPQPVLPPLTSQQPPQQIQQQQQQQQQQQAAAAAAAAAAQMQV</sequence>
<reference evidence="2" key="1">
    <citation type="submission" date="2022-11" db="UniProtKB">
        <authorList>
            <consortium name="WormBaseParasite"/>
        </authorList>
    </citation>
    <scope>IDENTIFICATION</scope>
</reference>
<name>A0AC34FMC7_9BILA</name>
<protein>
    <submittedName>
        <fullName evidence="2">MATH domain-containing protein</fullName>
    </submittedName>
</protein>
<dbReference type="WBParaSite" id="ES5_v2.g18311.t1">
    <property type="protein sequence ID" value="ES5_v2.g18311.t1"/>
    <property type="gene ID" value="ES5_v2.g18311"/>
</dbReference>
<accession>A0AC34FMC7</accession>